<organism evidence="1 2">
    <name type="scientific">Marinactinospora rubrisoli</name>
    <dbReference type="NCBI Taxonomy" id="2715399"/>
    <lineage>
        <taxon>Bacteria</taxon>
        <taxon>Bacillati</taxon>
        <taxon>Actinomycetota</taxon>
        <taxon>Actinomycetes</taxon>
        <taxon>Streptosporangiales</taxon>
        <taxon>Nocardiopsidaceae</taxon>
        <taxon>Marinactinospora</taxon>
    </lineage>
</organism>
<proteinExistence type="predicted"/>
<evidence type="ECO:0000313" key="1">
    <source>
        <dbReference type="EMBL" id="MFC7327718.1"/>
    </source>
</evidence>
<protein>
    <submittedName>
        <fullName evidence="1">Uncharacterized protein</fullName>
    </submittedName>
</protein>
<dbReference type="RefSeq" id="WP_379870158.1">
    <property type="nucleotide sequence ID" value="NZ_JBHTBH010000003.1"/>
</dbReference>
<gene>
    <name evidence="1" type="ORF">ACFQRF_08175</name>
</gene>
<reference evidence="2" key="1">
    <citation type="journal article" date="2019" name="Int. J. Syst. Evol. Microbiol.">
        <title>The Global Catalogue of Microorganisms (GCM) 10K type strain sequencing project: providing services to taxonomists for standard genome sequencing and annotation.</title>
        <authorList>
            <consortium name="The Broad Institute Genomics Platform"/>
            <consortium name="The Broad Institute Genome Sequencing Center for Infectious Disease"/>
            <person name="Wu L."/>
            <person name="Ma J."/>
        </authorList>
    </citation>
    <scope>NUCLEOTIDE SEQUENCE [LARGE SCALE GENOMIC DNA]</scope>
    <source>
        <strain evidence="2">CGMCC 4.7382</strain>
    </source>
</reference>
<comment type="caution">
    <text evidence="1">The sequence shown here is derived from an EMBL/GenBank/DDBJ whole genome shotgun (WGS) entry which is preliminary data.</text>
</comment>
<accession>A0ABW2KEF7</accession>
<dbReference type="EMBL" id="JBHTBH010000003">
    <property type="protein sequence ID" value="MFC7327718.1"/>
    <property type="molecule type" value="Genomic_DNA"/>
</dbReference>
<evidence type="ECO:0000313" key="2">
    <source>
        <dbReference type="Proteomes" id="UP001596540"/>
    </source>
</evidence>
<name>A0ABW2KEF7_9ACTN</name>
<keyword evidence="2" id="KW-1185">Reference proteome</keyword>
<dbReference type="Proteomes" id="UP001596540">
    <property type="component" value="Unassembled WGS sequence"/>
</dbReference>
<sequence length="170" mass="18377">MACQRTHATDGLRGTIRSRSEEARRLVAAVMASCKLCRWEGTHAAAADLSPSGVLAELYTCAAEQSVMTSLVEGRRLPAGPFPLSEIRGSGGVICWPPTPPTWSLCRVTVEGDRIRVDLGRVLAHLADLTVQDRARVADDCLDTLVGAEFYPAERIEGVRARHLAALQRA</sequence>